<evidence type="ECO:0000313" key="3">
    <source>
        <dbReference type="EMBL" id="CAJ0578813.1"/>
    </source>
</evidence>
<dbReference type="EMBL" id="CATQJA010002654">
    <property type="protein sequence ID" value="CAJ0578813.1"/>
    <property type="molecule type" value="Genomic_DNA"/>
</dbReference>
<dbReference type="GO" id="GO:0034703">
    <property type="term" value="C:cation channel complex"/>
    <property type="evidence" value="ECO:0007669"/>
    <property type="project" value="TreeGrafter"/>
</dbReference>
<comment type="caution">
    <text evidence="3">The sequence shown here is derived from an EMBL/GenBank/DDBJ whole genome shotgun (WGS) entry which is preliminary data.</text>
</comment>
<dbReference type="GO" id="GO:0055080">
    <property type="term" value="P:monoatomic cation homeostasis"/>
    <property type="evidence" value="ECO:0007669"/>
    <property type="project" value="TreeGrafter"/>
</dbReference>
<dbReference type="AlphaFoldDB" id="A0AA36D2Y7"/>
<sequence>MHATLAVEMKTLINSCEALARGPQRTFDLVNTVSERGKSFIADSPQFFDPPTTNDDETMPKPYNLKEKKSTAIGWEAADVEEQQKETYRRPRDTLLILAATYIELATPRLKELTKLAATIEHVKIPDVLDHKCHVKLSEVALALLKIAPYDLSTMSCLGLQKYFLHVLPVTDWSIEANRSALNIVLRRLDKTIAKIAKKQSIRRRVSWTALANWLNGLCDTLSAFPYIAHLHALKTTTQMCVRIMVGDPCFEETSAPAHPPSTILYPSTPPRDFCQATLRLTTILMQALGQFAFSLEQICSVESMGVSAERVEAVLVHVLIPLFLRAAIPSKEASVIKEKDLIYCLNLMQTAISPPIGKQSQVAPLVSTSTLATTFIRGQGHDMSGRQGSVSVTDRGHSATVSTNRIVRESVCQSVFLALKVMMLCFGRLLGPLWPKVNKLVKDLLNKKAGGQAAVAFVDFVIHSNLPISLLILPTIHAKIKNKSPEGAPVSEAPVTWVAELGEKLLHTPRAALPMSVLIHRCMHELSALKDDFSTKPLEVNRSYTPTMADPHSDSSTASLAAHKTPMKAGGDRRSSSGLAKGRLVPNKDPELGGPSTIPEDVEDEGNDHSHPPPVPKVTKSPSVPFNKYGVSPRARSMSGFGVWRSVRRRSRNVSTESEAESERGVEMTAFGWPGAQAAPQSSLKSDSVTTARRSTEGLVLPLETQHRQRFVSFSTPKTGRKEEDTFQIIEHQHVV</sequence>
<evidence type="ECO:0000313" key="4">
    <source>
        <dbReference type="Proteomes" id="UP001177023"/>
    </source>
</evidence>
<feature type="compositionally biased region" description="Polar residues" evidence="1">
    <location>
        <begin position="680"/>
        <end position="694"/>
    </location>
</feature>
<dbReference type="InterPro" id="IPR046460">
    <property type="entry name" value="UNC80_C"/>
</dbReference>
<dbReference type="PANTHER" id="PTHR31781:SF1">
    <property type="entry name" value="PROTEIN UNC-80 HOMOLOG"/>
    <property type="match status" value="1"/>
</dbReference>
<organism evidence="3 4">
    <name type="scientific">Mesorhabditis spiculigera</name>
    <dbReference type="NCBI Taxonomy" id="96644"/>
    <lineage>
        <taxon>Eukaryota</taxon>
        <taxon>Metazoa</taxon>
        <taxon>Ecdysozoa</taxon>
        <taxon>Nematoda</taxon>
        <taxon>Chromadorea</taxon>
        <taxon>Rhabditida</taxon>
        <taxon>Rhabditina</taxon>
        <taxon>Rhabditomorpha</taxon>
        <taxon>Rhabditoidea</taxon>
        <taxon>Rhabditidae</taxon>
        <taxon>Mesorhabditinae</taxon>
        <taxon>Mesorhabditis</taxon>
    </lineage>
</organism>
<proteinExistence type="predicted"/>
<dbReference type="Proteomes" id="UP001177023">
    <property type="component" value="Unassembled WGS sequence"/>
</dbReference>
<dbReference type="Pfam" id="PF20262">
    <property type="entry name" value="UNC80_C"/>
    <property type="match status" value="1"/>
</dbReference>
<feature type="region of interest" description="Disordered" evidence="1">
    <location>
        <begin position="545"/>
        <end position="632"/>
    </location>
</feature>
<name>A0AA36D2Y7_9BILA</name>
<dbReference type="GO" id="GO:0030424">
    <property type="term" value="C:axon"/>
    <property type="evidence" value="ECO:0007669"/>
    <property type="project" value="TreeGrafter"/>
</dbReference>
<evidence type="ECO:0000259" key="2">
    <source>
        <dbReference type="Pfam" id="PF20262"/>
    </source>
</evidence>
<accession>A0AA36D2Y7</accession>
<feature type="domain" description="Protein UNC80 C-terminal" evidence="2">
    <location>
        <begin position="3"/>
        <end position="533"/>
    </location>
</feature>
<feature type="region of interest" description="Disordered" evidence="1">
    <location>
        <begin position="675"/>
        <end position="694"/>
    </location>
</feature>
<dbReference type="PANTHER" id="PTHR31781">
    <property type="entry name" value="UNC80"/>
    <property type="match status" value="1"/>
</dbReference>
<keyword evidence="4" id="KW-1185">Reference proteome</keyword>
<reference evidence="3" key="1">
    <citation type="submission" date="2023-06" db="EMBL/GenBank/DDBJ databases">
        <authorList>
            <person name="Delattre M."/>
        </authorList>
    </citation>
    <scope>NUCLEOTIDE SEQUENCE</scope>
    <source>
        <strain evidence="3">AF72</strain>
    </source>
</reference>
<evidence type="ECO:0000256" key="1">
    <source>
        <dbReference type="SAM" id="MobiDB-lite"/>
    </source>
</evidence>
<dbReference type="GO" id="GO:0005261">
    <property type="term" value="F:monoatomic cation channel activity"/>
    <property type="evidence" value="ECO:0007669"/>
    <property type="project" value="TreeGrafter"/>
</dbReference>
<gene>
    <name evidence="3" type="ORF">MSPICULIGERA_LOCUS17054</name>
</gene>
<protein>
    <recommendedName>
        <fullName evidence="2">Protein UNC80 C-terminal domain-containing protein</fullName>
    </recommendedName>
</protein>
<feature type="non-terminal residue" evidence="3">
    <location>
        <position position="1"/>
    </location>
</feature>